<dbReference type="RefSeq" id="WP_088248333.1">
    <property type="nucleotide sequence ID" value="NZ_NHMK01000011.1"/>
</dbReference>
<evidence type="ECO:0000313" key="1">
    <source>
        <dbReference type="EMBL" id="OWL96545.1"/>
    </source>
</evidence>
<reference evidence="1 2" key="1">
    <citation type="submission" date="2017-05" db="EMBL/GenBank/DDBJ databases">
        <title>De novo genome assembly of Deniococcus indicus strain DR1.</title>
        <authorList>
            <person name="Chauhan D."/>
            <person name="Yennamalli R.M."/>
            <person name="Priyadarshini R."/>
        </authorList>
    </citation>
    <scope>NUCLEOTIDE SEQUENCE [LARGE SCALE GENOMIC DNA]</scope>
    <source>
        <strain evidence="1 2">DR1</strain>
    </source>
</reference>
<accession>A0A2D0A816</accession>
<comment type="caution">
    <text evidence="1">The sequence shown here is derived from an EMBL/GenBank/DDBJ whole genome shotgun (WGS) entry which is preliminary data.</text>
</comment>
<dbReference type="EMBL" id="NHMK01000011">
    <property type="protein sequence ID" value="OWL96545.1"/>
    <property type="molecule type" value="Genomic_DNA"/>
</dbReference>
<evidence type="ECO:0000313" key="2">
    <source>
        <dbReference type="Proteomes" id="UP000197208"/>
    </source>
</evidence>
<keyword evidence="2" id="KW-1185">Reference proteome</keyword>
<proteinExistence type="predicted"/>
<dbReference type="AlphaFoldDB" id="A0A2D0A816"/>
<sequence>MNSAEGWSRLWAFGAPHYVRGRMTLCGLMTDSGKLTLTDEPDQNERPNDRKCCTHCDRKRTQELKAGR</sequence>
<gene>
    <name evidence="1" type="ORF">CBQ26_09210</name>
</gene>
<dbReference type="OrthoDB" id="5792777at2"/>
<protein>
    <submittedName>
        <fullName evidence="1">Uncharacterized protein</fullName>
    </submittedName>
</protein>
<name>A0A2D0A816_9DEIO</name>
<organism evidence="1 2">
    <name type="scientific">Deinococcus indicus</name>
    <dbReference type="NCBI Taxonomy" id="223556"/>
    <lineage>
        <taxon>Bacteria</taxon>
        <taxon>Thermotogati</taxon>
        <taxon>Deinococcota</taxon>
        <taxon>Deinococci</taxon>
        <taxon>Deinococcales</taxon>
        <taxon>Deinococcaceae</taxon>
        <taxon>Deinococcus</taxon>
    </lineage>
</organism>
<dbReference type="Proteomes" id="UP000197208">
    <property type="component" value="Unassembled WGS sequence"/>
</dbReference>